<dbReference type="Gene3D" id="3.10.105.10">
    <property type="entry name" value="Dipeptide-binding Protein, Domain 3"/>
    <property type="match status" value="1"/>
</dbReference>
<organism evidence="7 8">
    <name type="scientific">Massilia terrae</name>
    <dbReference type="NCBI Taxonomy" id="1811224"/>
    <lineage>
        <taxon>Bacteria</taxon>
        <taxon>Pseudomonadati</taxon>
        <taxon>Pseudomonadota</taxon>
        <taxon>Betaproteobacteria</taxon>
        <taxon>Burkholderiales</taxon>
        <taxon>Oxalobacteraceae</taxon>
        <taxon>Telluria group</taxon>
        <taxon>Massilia</taxon>
    </lineage>
</organism>
<dbReference type="PANTHER" id="PTHR30290:SF10">
    <property type="entry name" value="PERIPLASMIC OLIGOPEPTIDE-BINDING PROTEIN-RELATED"/>
    <property type="match status" value="1"/>
</dbReference>
<evidence type="ECO:0000256" key="3">
    <source>
        <dbReference type="ARBA" id="ARBA00022448"/>
    </source>
</evidence>
<dbReference type="InterPro" id="IPR000914">
    <property type="entry name" value="SBP_5_dom"/>
</dbReference>
<keyword evidence="3" id="KW-0813">Transport</keyword>
<evidence type="ECO:0000256" key="1">
    <source>
        <dbReference type="ARBA" id="ARBA00004196"/>
    </source>
</evidence>
<dbReference type="Pfam" id="PF00496">
    <property type="entry name" value="SBP_bac_5"/>
    <property type="match status" value="1"/>
</dbReference>
<evidence type="ECO:0000256" key="5">
    <source>
        <dbReference type="SAM" id="SignalP"/>
    </source>
</evidence>
<dbReference type="EMBL" id="JANUGU010000003">
    <property type="protein sequence ID" value="MCS0658971.1"/>
    <property type="molecule type" value="Genomic_DNA"/>
</dbReference>
<keyword evidence="4 5" id="KW-0732">Signal</keyword>
<protein>
    <submittedName>
        <fullName evidence="7">ABC transporter substrate-binding protein</fullName>
    </submittedName>
</protein>
<dbReference type="Proteomes" id="UP001204621">
    <property type="component" value="Unassembled WGS sequence"/>
</dbReference>
<dbReference type="PIRSF" id="PIRSF002741">
    <property type="entry name" value="MppA"/>
    <property type="match status" value="1"/>
</dbReference>
<evidence type="ECO:0000259" key="6">
    <source>
        <dbReference type="Pfam" id="PF00496"/>
    </source>
</evidence>
<comment type="subcellular location">
    <subcellularLocation>
        <location evidence="1">Cell envelope</location>
    </subcellularLocation>
</comment>
<sequence length="520" mass="57615">MRRSIFACVAWLFALHAPADEVHTSADAINVGTNAEIRSTNPGVNRDTNTDAVLMHMVEGLVAYREDGTVGPMLAEKIDVSSDLRTYTFTLRSNVRFHNGALLTSSDVIWSWKRYLDPKTQWLCRSEFDGAKGFKIESVEAPGPLTVVFRLNRPRPLFLSEMAAFQCGASAILHRDSVYPDGSWRAPVGTGPYRFSRWIRGQVVELRAFKNYSSRGGPSDGYTGGKVAYAPLVRWILIKDEGARRAALLKGQVDVLPGVTPDQLVEMGSPRGIRVSNAPSMAVNVLLMQTRDPVLANPLLRQALAHSLDTQAIARYASGEAGVANASMVPVPSAFHTDAHKQGYAFDLALARKLVARSGYKGEPISMLTNRRYPDMYDQAILIQGMAKKAGINIQLEVLEWATQLDRFQTGKYQLMSFAYSSRPDPFLSYEGIIGDKNRSKRKVWDDPKAIDLLGRVAASADAGQRQDLFNQLHRLMLADTPVVVLFNPGDSYALRASVQGFVPWSQNRERLWGVRLKTP</sequence>
<dbReference type="InterPro" id="IPR030678">
    <property type="entry name" value="Peptide/Ni-bd"/>
</dbReference>
<evidence type="ECO:0000313" key="8">
    <source>
        <dbReference type="Proteomes" id="UP001204621"/>
    </source>
</evidence>
<accession>A0ABT2CZF7</accession>
<dbReference type="Gene3D" id="3.90.76.10">
    <property type="entry name" value="Dipeptide-binding Protein, Domain 1"/>
    <property type="match status" value="1"/>
</dbReference>
<dbReference type="Gene3D" id="3.40.190.10">
    <property type="entry name" value="Periplasmic binding protein-like II"/>
    <property type="match status" value="1"/>
</dbReference>
<proteinExistence type="inferred from homology"/>
<dbReference type="InterPro" id="IPR039424">
    <property type="entry name" value="SBP_5"/>
</dbReference>
<dbReference type="SUPFAM" id="SSF53850">
    <property type="entry name" value="Periplasmic binding protein-like II"/>
    <property type="match status" value="1"/>
</dbReference>
<keyword evidence="8" id="KW-1185">Reference proteome</keyword>
<reference evidence="7 8" key="1">
    <citation type="submission" date="2022-08" db="EMBL/GenBank/DDBJ databases">
        <title>Reclassification of Massilia species as members of the genera Telluria, Duganella, Pseudoduganella, Mokoshia gen. nov. and Zemynaea gen. nov. using orthogonal and non-orthogonal genome-based approaches.</title>
        <authorList>
            <person name="Bowman J.P."/>
        </authorList>
    </citation>
    <scope>NUCLEOTIDE SEQUENCE [LARGE SCALE GENOMIC DNA]</scope>
    <source>
        <strain evidence="7 8">JCM 31606</strain>
    </source>
</reference>
<feature type="chain" id="PRO_5045524359" evidence="5">
    <location>
        <begin position="20"/>
        <end position="520"/>
    </location>
</feature>
<gene>
    <name evidence="7" type="ORF">NX778_12945</name>
</gene>
<evidence type="ECO:0000256" key="4">
    <source>
        <dbReference type="ARBA" id="ARBA00022729"/>
    </source>
</evidence>
<evidence type="ECO:0000256" key="2">
    <source>
        <dbReference type="ARBA" id="ARBA00005695"/>
    </source>
</evidence>
<feature type="signal peptide" evidence="5">
    <location>
        <begin position="1"/>
        <end position="19"/>
    </location>
</feature>
<dbReference type="PANTHER" id="PTHR30290">
    <property type="entry name" value="PERIPLASMIC BINDING COMPONENT OF ABC TRANSPORTER"/>
    <property type="match status" value="1"/>
</dbReference>
<comment type="caution">
    <text evidence="7">The sequence shown here is derived from an EMBL/GenBank/DDBJ whole genome shotgun (WGS) entry which is preliminary data.</text>
</comment>
<comment type="similarity">
    <text evidence="2">Belongs to the bacterial solute-binding protein 5 family.</text>
</comment>
<dbReference type="RefSeq" id="WP_258812156.1">
    <property type="nucleotide sequence ID" value="NZ_JANUGU010000003.1"/>
</dbReference>
<name>A0ABT2CZF7_9BURK</name>
<feature type="domain" description="Solute-binding protein family 5" evidence="6">
    <location>
        <begin position="70"/>
        <end position="426"/>
    </location>
</feature>
<evidence type="ECO:0000313" key="7">
    <source>
        <dbReference type="EMBL" id="MCS0658971.1"/>
    </source>
</evidence>